<keyword evidence="2" id="KW-0812">Transmembrane</keyword>
<sequence>MRGVSGRDLQGRRRGACIDCDVAKYADEEGSSTCKLAAAGSFVGSAGASSTRVRRAHLPARRRVLECATSVGAYSAEGSDTCTLCSSGYSSAAEGASACEACPVGTYKGAGAGVRTRRAQEEEGSQERLQARRGGRELRRQHRRVVVNGVPGGHLLGDSLGGVCDVRASEECATCEVGTYSAEGSDTCTLCSSGYSSAEEGASECEACPVGTYKGAGAATASENITEVKQLIVDDFQSDLISDVNDGTLNYAIYLAVSNGRRLRRSLSSSSALSSATVNTDATVSSVEAATAETEMISEESTDGQQQCPAGTYSLSGASYCVYCEKGSYTSVSGQTSCLFADAGSYVSYQGATQQSTCPAGAYTAGQGAQVCEDCGVGTFQASAGQTSCQLSDAGSHVPSAGATAEAACPAGKYSGSGASGCFECDVGFYTATTGQPSCQLADAGQFVDASGSSEQTPCPAGKYSGSGASECLECDIGFYSAVEGASACSLVDAGWYVSSKGTSARAACSAGRYSGSGASACDDCAPGSFSPDEGATSCSTASAGYYADGSGASEQAICSPGRYSGLGASECSECEVGFYTAATGQSACQLADAGQFVDAFGASQQTPCPVGTYSGSGASECSDCGPGTFAASGGQSSCALVSAGSYVKKSGASAETACPNGTYSSSGAESCVECAVGFFAADEGQSMCSLADAGSYVSKAGAHEQIPCPSGAYSGSGATECNDCAPGSFSDEDGATSCATATAGSFVSSSGASEETPCPAGKYSGSGASECASCGSGTFQSLEGQTSCQLADAGTFVGSSGATKETSCPAGKYSGSAASACSACSPGTYVADEGQTSCTLVSSGSYVSTTGASAQSACPAGKYSGSGATECDLCAVATYASSESATTCTLVDVGYYVSETGASEALECPAGAYSGTGASACTACEEGRYTGSVAQSSCALSSGGSYVAVPGATAPSQCASGRYSGTGSSFCSICPEGTTSAAGASTCTTSDAGYIAPSAEIYGISIDSSIVLASVDADEFNGDDAAKSEFKQSLETVLVQDVFSDLVDKDSVLIRSVGPASTYGDNVEIGFALFANYSAAASENVSDAVELVESDFEDDLELDVYNGALQDALDATTSSTLEAAKVKSGASLEVIAESNAEYYQLSASSFDGQQQCPAGTYSLSGASYCVYCDKGSYTSLPGQTSCLFSDAGSYVGYQGATQQVTCPAGTYTAGSGAQACESCSFGMFQASAGQTSCQLSDSGSHVPSAGATAETGCPAGKYSGSGASACSDCDVGFFTATSGQSSCQLADAGQFVDAPGSSGQSPCPAGKYSGSGASECSECDVGFYTGTAGQSSCQLADAGQFVDASGASSQSPCPAGRNSGSGASECVECSPGSFSNDTFGATSCDTVSGGYFVSISGAAGQTICPVGRFSGSGASECEACAVSTYASEEGSTSCSLVDAGYFVGTKGAAHQISCHPGRYSGTGASECSSCEAGRYSSTERATTCALAVGGYFVSTSGSTRADECAAGRYSGAGATFCTLCPDGTTSEAASSACSNTDAGSVAAPSNTYTITVESSVTLSNVSAANLTDDDLDGVRDALMSILVDDPYSEAVDTTVISSVGPATDTDGRRLDETSSTSSTIPFEVASNYSAATGENISDATTLIQEELQDAMEESIDSGSLFIAIRSFAHNGSMLSRAGIDTERSMDALASLLAFATTRSAGTHNTSVIKCPAGTYSLSGASYCVSCDKGSYTSAQGQTSCKFAEPGYFVPFGGATGQRECAAGRYSAGSGSHECVACSSGSYQPEEGQTSCIFADPGHYIAEEAAVDEEACPPGNWSGSGASKCQGCEIGTYSYTTASASCLLCAFPLATTATKASFCDGCIAGYYWSDDAHERFLESNSHADGTQCADCCKECVEGMDCDVSGLNVETIQIAEGYWRGSTQSVEVESCVRRANCPGSGSESLGGDDLCDDHSEGIRCNECESGYFMDAEDECSACGNSRLTLIAVGIGVALVALLAFLARPCVSRVSWKKKDWWLTTLLTLWYTAQSNVVFFRIEGLKPPPPFKYVLKLLDLVTLAWLKGIFFTPCDLFEYYSKIVVVTAAPVVLFAVFALAGAAHAGIRGGDSAILNSYMSTFVVLFLLGHVSLCVFVFEHFQCDGPYEISPGRSRNVLTIDYGISCDSTKYEVYSTYMSLMLTIYVFGVPLALFTRLWVNRQGKSATPSELAARDGPLATLTTKYSAQFFWAEFVDIFERLTLCGLTIFVFKRKPGMRVACCQIFLLFKVWLSAQYKPIVRQSHRVISLACAGYLSTVVLFASIKLSETTPTDLQEAIFSSVLLAAFLSVVVLARFVAASERLYALMADIQNLAPFDKATFDAACGSAASAKQLREAVYHMACAIIRDPTPEKWGFLKAQLQPLDVVWDGVPMPTEVLFKAREGDPTLEESVARRAEAGGGGDAALAAIFGKAQAAALVGDGERAGADPVRLAATYEWTPFQAFRLVALWAMHETKGKMEQLCDEFLALEPYGDYLRAEKDLKANLEQPLLRLPEVVAVTDLVAPGPQTARFLAEVDRLCFPELLKALSTAAFDELEAHFRELLPGIRTFVHEDHGEAHGDEKADVDSRAHKSRPGFISRLFRKKNSFKSVAAITEVNSSGAPTAPELSCVHFFERPTGAPPQPDQPDLAPDDSEAEVDPPEVQLVFDKNRSRDTLLAEDDTLADTVDDFVANPWPTRCLLKCAPEVSIKKTTRMGAKIDEYEKDKGTGLYPYCAFIGDSLRASVVCEDAEAFWKTYCALKGNPDDPKQRFKVLRLKNKLGVGKEPFNFHLNCSFHPTTFRAPIQLEIQIWAAAIMDLNDVSHWQYEVARADSVDAF</sequence>
<dbReference type="InterPro" id="IPR009030">
    <property type="entry name" value="Growth_fac_rcpt_cys_sf"/>
</dbReference>
<dbReference type="Gene3D" id="2.10.50.10">
    <property type="entry name" value="Tumor Necrosis Factor Receptor, subunit A, domain 2"/>
    <property type="match status" value="15"/>
</dbReference>
<feature type="domain" description="Tyrosine-protein kinase ephrin type A/B receptor-like" evidence="3">
    <location>
        <begin position="72"/>
        <end position="108"/>
    </location>
</feature>
<feature type="transmembrane region" description="Helical" evidence="2">
    <location>
        <begin position="2175"/>
        <end position="2197"/>
    </location>
</feature>
<dbReference type="SMART" id="SM01411">
    <property type="entry name" value="Ephrin_rec_like"/>
    <property type="match status" value="27"/>
</dbReference>
<name>A0ABR1FL85_AURAN</name>
<keyword evidence="5" id="KW-1185">Reference proteome</keyword>
<keyword evidence="2" id="KW-1133">Transmembrane helix</keyword>
<accession>A0ABR1FL85</accession>
<dbReference type="Proteomes" id="UP001363151">
    <property type="component" value="Unassembled WGS sequence"/>
</dbReference>
<feature type="transmembrane region" description="Helical" evidence="2">
    <location>
        <begin position="2316"/>
        <end position="2336"/>
    </location>
</feature>
<protein>
    <recommendedName>
        <fullName evidence="3">Tyrosine-protein kinase ephrin type A/B receptor-like domain-containing protein</fullName>
    </recommendedName>
</protein>
<feature type="domain" description="Tyrosine-protein kinase ephrin type A/B receptor-like" evidence="3">
    <location>
        <begin position="812"/>
        <end position="859"/>
    </location>
</feature>
<feature type="region of interest" description="Disordered" evidence="1">
    <location>
        <begin position="117"/>
        <end position="137"/>
    </location>
</feature>
<proteinExistence type="predicted"/>
<feature type="domain" description="Tyrosine-protein kinase ephrin type A/B receptor-like" evidence="3">
    <location>
        <begin position="178"/>
        <end position="221"/>
    </location>
</feature>
<feature type="domain" description="Tyrosine-protein kinase ephrin type A/B receptor-like" evidence="3">
    <location>
        <begin position="1311"/>
        <end position="1358"/>
    </location>
</feature>
<organism evidence="4 5">
    <name type="scientific">Aureococcus anophagefferens</name>
    <name type="common">Harmful bloom alga</name>
    <dbReference type="NCBI Taxonomy" id="44056"/>
    <lineage>
        <taxon>Eukaryota</taxon>
        <taxon>Sar</taxon>
        <taxon>Stramenopiles</taxon>
        <taxon>Ochrophyta</taxon>
        <taxon>Pelagophyceae</taxon>
        <taxon>Pelagomonadales</taxon>
        <taxon>Pelagomonadaceae</taxon>
        <taxon>Aureococcus</taxon>
    </lineage>
</organism>
<feature type="domain" description="Tyrosine-protein kinase ephrin type A/B receptor-like" evidence="3">
    <location>
        <begin position="612"/>
        <end position="659"/>
    </location>
</feature>
<comment type="caution">
    <text evidence="4">The sequence shown here is derived from an EMBL/GenBank/DDBJ whole genome shotgun (WGS) entry which is preliminary data.</text>
</comment>
<dbReference type="SUPFAM" id="SSF57184">
    <property type="entry name" value="Growth factor receptor domain"/>
    <property type="match status" value="9"/>
</dbReference>
<feature type="transmembrane region" description="Helical" evidence="2">
    <location>
        <begin position="1986"/>
        <end position="2005"/>
    </location>
</feature>
<dbReference type="Pfam" id="PF07699">
    <property type="entry name" value="Ephrin_rec_like"/>
    <property type="match status" value="9"/>
</dbReference>
<feature type="compositionally biased region" description="Acidic residues" evidence="1">
    <location>
        <begin position="2668"/>
        <end position="2677"/>
    </location>
</feature>
<feature type="transmembrane region" description="Helical" evidence="2">
    <location>
        <begin position="2284"/>
        <end position="2304"/>
    </location>
</feature>
<dbReference type="PANTHER" id="PTHR46967:SF2">
    <property type="entry name" value="SUSHI, VON WILLEBRAND FACTOR TYPE A, EGF AND PENTRAXIN DOMAIN-CONTAINING PROTEIN 1-LIKE"/>
    <property type="match status" value="1"/>
</dbReference>
<evidence type="ECO:0000313" key="5">
    <source>
        <dbReference type="Proteomes" id="UP001363151"/>
    </source>
</evidence>
<feature type="region of interest" description="Disordered" evidence="1">
    <location>
        <begin position="2652"/>
        <end position="2677"/>
    </location>
</feature>
<feature type="compositionally biased region" description="Basic and acidic residues" evidence="1">
    <location>
        <begin position="118"/>
        <end position="137"/>
    </location>
</feature>
<feature type="transmembrane region" description="Helical" evidence="2">
    <location>
        <begin position="2081"/>
        <end position="2101"/>
    </location>
</feature>
<keyword evidence="2" id="KW-0472">Membrane</keyword>
<evidence type="ECO:0000256" key="2">
    <source>
        <dbReference type="SAM" id="Phobius"/>
    </source>
</evidence>
<evidence type="ECO:0000256" key="1">
    <source>
        <dbReference type="SAM" id="MobiDB-lite"/>
    </source>
</evidence>
<feature type="domain" description="Tyrosine-protein kinase ephrin type A/B receptor-like" evidence="3">
    <location>
        <begin position="1768"/>
        <end position="1816"/>
    </location>
</feature>
<feature type="domain" description="Tyrosine-protein kinase ephrin type A/B receptor-like" evidence="3">
    <location>
        <begin position="1261"/>
        <end position="1308"/>
    </location>
</feature>
<feature type="transmembrane region" description="Helical" evidence="2">
    <location>
        <begin position="2113"/>
        <end position="2136"/>
    </location>
</feature>
<feature type="transmembrane region" description="Helical" evidence="2">
    <location>
        <begin position="2255"/>
        <end position="2272"/>
    </location>
</feature>
<evidence type="ECO:0000313" key="4">
    <source>
        <dbReference type="EMBL" id="KAK7232892.1"/>
    </source>
</evidence>
<reference evidence="4 5" key="1">
    <citation type="submission" date="2024-03" db="EMBL/GenBank/DDBJ databases">
        <title>Aureococcus anophagefferens CCMP1851 and Kratosvirus quantuckense: Draft genome of a second virus-susceptible host strain in the model system.</title>
        <authorList>
            <person name="Chase E."/>
            <person name="Truchon A.R."/>
            <person name="Schepens W."/>
            <person name="Wilhelm S.W."/>
        </authorList>
    </citation>
    <scope>NUCLEOTIDE SEQUENCE [LARGE SCALE GENOMIC DNA]</scope>
    <source>
        <strain evidence="4 5">CCMP1851</strain>
    </source>
</reference>
<gene>
    <name evidence="4" type="ORF">SO694_00036153</name>
</gene>
<dbReference type="PANTHER" id="PTHR46967">
    <property type="entry name" value="INSULIN-LIKE GROWTH FACTOR BINDING PROTEIN,N-TERMINAL"/>
    <property type="match status" value="1"/>
</dbReference>
<feature type="domain" description="Tyrosine-protein kinase ephrin type A/B receptor-like" evidence="3">
    <location>
        <begin position="762"/>
        <end position="809"/>
    </location>
</feature>
<dbReference type="EMBL" id="JBBJCI010000365">
    <property type="protein sequence ID" value="KAK7232892.1"/>
    <property type="molecule type" value="Genomic_DNA"/>
</dbReference>
<dbReference type="InterPro" id="IPR011641">
    <property type="entry name" value="Tyr-kin_ephrin_A/B_rcpt-like"/>
</dbReference>
<evidence type="ECO:0000259" key="3">
    <source>
        <dbReference type="Pfam" id="PF07699"/>
    </source>
</evidence>
<feature type="domain" description="Tyrosine-protein kinase ephrin type A/B receptor-like" evidence="3">
    <location>
        <begin position="363"/>
        <end position="409"/>
    </location>
</feature>